<dbReference type="InterPro" id="IPR003817">
    <property type="entry name" value="PS_Dcarbxylase"/>
</dbReference>
<gene>
    <name evidence="11" type="primary">psd</name>
    <name evidence="12" type="ORF">ACFQGD_04815</name>
</gene>
<evidence type="ECO:0000256" key="1">
    <source>
        <dbReference type="ARBA" id="ARBA00022475"/>
    </source>
</evidence>
<comment type="function">
    <text evidence="11">Catalyzes the formation of phosphatidylethanolamine (PtdEtn) from phosphatidylserine (PtdSer).</text>
</comment>
<dbReference type="HAMAP" id="MF_00664">
    <property type="entry name" value="PS_decarb_PSD_A"/>
    <property type="match status" value="1"/>
</dbReference>
<dbReference type="PANTHER" id="PTHR35809:SF1">
    <property type="entry name" value="ARCHAETIDYLSERINE DECARBOXYLASE PROENZYME-RELATED"/>
    <property type="match status" value="1"/>
</dbReference>
<evidence type="ECO:0000313" key="13">
    <source>
        <dbReference type="Proteomes" id="UP001596337"/>
    </source>
</evidence>
<dbReference type="NCBIfam" id="NF003678">
    <property type="entry name" value="PRK05305.1-2"/>
    <property type="match status" value="1"/>
</dbReference>
<comment type="similarity">
    <text evidence="11">Belongs to the phosphatidylserine decarboxylase family. PSD-A subfamily.</text>
</comment>
<dbReference type="InterPro" id="IPR033175">
    <property type="entry name" value="PSD-A"/>
</dbReference>
<comment type="pathway">
    <text evidence="11">Phospholipid metabolism; phosphatidylethanolamine biosynthesis; phosphatidylethanolamine from CDP-diacylglycerol: step 2/2.</text>
</comment>
<comment type="cofactor">
    <cofactor evidence="11">
        <name>pyruvate</name>
        <dbReference type="ChEBI" id="CHEBI:15361"/>
    </cofactor>
    <text evidence="11">Binds 1 pyruvoyl group covalently per subunit.</text>
</comment>
<evidence type="ECO:0000256" key="2">
    <source>
        <dbReference type="ARBA" id="ARBA00022516"/>
    </source>
</evidence>
<dbReference type="EC" id="4.1.1.65" evidence="11"/>
<evidence type="ECO:0000256" key="9">
    <source>
        <dbReference type="ARBA" id="ARBA00023264"/>
    </source>
</evidence>
<keyword evidence="2 11" id="KW-0444">Lipid biosynthesis</keyword>
<comment type="PTM">
    <text evidence="11">Is synthesized initially as an inactive proenzyme. Formation of the active enzyme involves a self-maturation process in which the active site pyruvoyl group is generated from an internal serine residue via an autocatalytic post-translational modification. Two non-identical subunits are generated from the proenzyme in this reaction, and the pyruvate is formed at the N-terminus of the alpha chain, which is derived from the carboxyl end of the proenzyme. The post-translation cleavage follows an unusual pathway, termed non-hydrolytic serinolysis, in which the side chain hydroxyl group of the serine supplies its oxygen atom to form the C-terminus of the beta chain, while the remainder of the serine residue undergoes an oxidative deamination to produce ammonia and the pyruvoyl prosthetic group on the alpha chain.</text>
</comment>
<accession>A0ABW2BUE8</accession>
<protein>
    <recommendedName>
        <fullName evidence="11">Phosphatidylserine decarboxylase proenzyme</fullName>
        <ecNumber evidence="11">4.1.1.65</ecNumber>
    </recommendedName>
    <component>
        <recommendedName>
            <fullName evidence="11">Phosphatidylserine decarboxylase alpha chain</fullName>
        </recommendedName>
    </component>
    <component>
        <recommendedName>
            <fullName evidence="11">Phosphatidylserine decarboxylase beta chain</fullName>
        </recommendedName>
    </component>
</protein>
<dbReference type="NCBIfam" id="NF003679">
    <property type="entry name" value="PRK05305.1-3"/>
    <property type="match status" value="1"/>
</dbReference>
<feature type="active site" description="Schiff-base intermediate with substrate; via pyruvic acid" evidence="11">
    <location>
        <position position="213"/>
    </location>
</feature>
<keyword evidence="1 11" id="KW-1003">Cell membrane</keyword>
<evidence type="ECO:0000256" key="6">
    <source>
        <dbReference type="ARBA" id="ARBA00023145"/>
    </source>
</evidence>
<comment type="caution">
    <text evidence="12">The sequence shown here is derived from an EMBL/GenBank/DDBJ whole genome shotgun (WGS) entry which is preliminary data.</text>
</comment>
<evidence type="ECO:0000256" key="11">
    <source>
        <dbReference type="HAMAP-Rule" id="MF_00664"/>
    </source>
</evidence>
<organism evidence="12 13">
    <name type="scientific">Haloechinothrix salitolerans</name>
    <dbReference type="NCBI Taxonomy" id="926830"/>
    <lineage>
        <taxon>Bacteria</taxon>
        <taxon>Bacillati</taxon>
        <taxon>Actinomycetota</taxon>
        <taxon>Actinomycetes</taxon>
        <taxon>Pseudonocardiales</taxon>
        <taxon>Pseudonocardiaceae</taxon>
        <taxon>Haloechinothrix</taxon>
    </lineage>
</organism>
<evidence type="ECO:0000256" key="8">
    <source>
        <dbReference type="ARBA" id="ARBA00023239"/>
    </source>
</evidence>
<keyword evidence="6 11" id="KW-0865">Zymogen</keyword>
<proteinExistence type="inferred from homology"/>
<feature type="modified residue" description="Pyruvic acid (Ser); by autocatalysis" evidence="11">
    <location>
        <position position="213"/>
    </location>
</feature>
<sequence length="249" mass="26166">MNPASPGSSTPPAPEARVRETFSHAATLARETVPPMHPAGRPFVLGAAAAAMALRKISKPLGTLAFVGAAATAWFFREPHRVAPPRADVAVAPADGTIATIGEAIPPPELNVGATPRPRVSIFLSVFDVHVQRVPAAGQIEAVAYRKGKFLSADLDKASDDNERNSVAIRTNDGHELIVVQIAGLIARRILCEVGKGDKVETGQTYGLIRFGSRVDLYLPSGSRVLVSEGQRTVGGETALAELPSSLGR</sequence>
<dbReference type="PANTHER" id="PTHR35809">
    <property type="entry name" value="ARCHAETIDYLSERINE DECARBOXYLASE PROENZYME-RELATED"/>
    <property type="match status" value="1"/>
</dbReference>
<evidence type="ECO:0000256" key="4">
    <source>
        <dbReference type="ARBA" id="ARBA00023098"/>
    </source>
</evidence>
<keyword evidence="4 11" id="KW-0443">Lipid metabolism</keyword>
<comment type="subunit">
    <text evidence="11">Heterodimer of a large membrane-associated beta subunit and a small pyruvoyl-containing alpha subunit.</text>
</comment>
<dbReference type="Pfam" id="PF02666">
    <property type="entry name" value="PS_Dcarbxylase"/>
    <property type="match status" value="1"/>
</dbReference>
<keyword evidence="3 11" id="KW-0210">Decarboxylase</keyword>
<keyword evidence="10 11" id="KW-0670">Pyruvate</keyword>
<keyword evidence="5 11" id="KW-0472">Membrane</keyword>
<keyword evidence="7 11" id="KW-0594">Phospholipid biosynthesis</keyword>
<evidence type="ECO:0000256" key="3">
    <source>
        <dbReference type="ARBA" id="ARBA00022793"/>
    </source>
</evidence>
<evidence type="ECO:0000313" key="12">
    <source>
        <dbReference type="EMBL" id="MFC6866458.1"/>
    </source>
</evidence>
<keyword evidence="8 11" id="KW-0456">Lyase</keyword>
<feature type="site" description="Cleavage (non-hydrolytic); by autocatalysis" evidence="11">
    <location>
        <begin position="212"/>
        <end position="213"/>
    </location>
</feature>
<dbReference type="GO" id="GO:0004609">
    <property type="term" value="F:phosphatidylserine decarboxylase activity"/>
    <property type="evidence" value="ECO:0007669"/>
    <property type="project" value="UniProtKB-EC"/>
</dbReference>
<evidence type="ECO:0000256" key="7">
    <source>
        <dbReference type="ARBA" id="ARBA00023209"/>
    </source>
</evidence>
<reference evidence="13" key="1">
    <citation type="journal article" date="2019" name="Int. J. Syst. Evol. Microbiol.">
        <title>The Global Catalogue of Microorganisms (GCM) 10K type strain sequencing project: providing services to taxonomists for standard genome sequencing and annotation.</title>
        <authorList>
            <consortium name="The Broad Institute Genomics Platform"/>
            <consortium name="The Broad Institute Genome Sequencing Center for Infectious Disease"/>
            <person name="Wu L."/>
            <person name="Ma J."/>
        </authorList>
    </citation>
    <scope>NUCLEOTIDE SEQUENCE [LARGE SCALE GENOMIC DNA]</scope>
    <source>
        <strain evidence="13">KCTC 32255</strain>
    </source>
</reference>
<feature type="chain" id="PRO_5044941046" description="Phosphatidylserine decarboxylase alpha chain" evidence="11">
    <location>
        <begin position="213"/>
        <end position="249"/>
    </location>
</feature>
<name>A0ABW2BUE8_9PSEU</name>
<keyword evidence="13" id="KW-1185">Reference proteome</keyword>
<dbReference type="EMBL" id="JBHSXX010000001">
    <property type="protein sequence ID" value="MFC6866458.1"/>
    <property type="molecule type" value="Genomic_DNA"/>
</dbReference>
<feature type="chain" id="PRO_5044941047" description="Phosphatidylserine decarboxylase beta chain" evidence="11">
    <location>
        <begin position="1"/>
        <end position="212"/>
    </location>
</feature>
<dbReference type="RefSeq" id="WP_345395477.1">
    <property type="nucleotide sequence ID" value="NZ_BAABLA010000024.1"/>
</dbReference>
<comment type="subcellular location">
    <subcellularLocation>
        <location evidence="11">Cell membrane</location>
        <topology evidence="11">Peripheral membrane protein</topology>
    </subcellularLocation>
</comment>
<evidence type="ECO:0000256" key="10">
    <source>
        <dbReference type="ARBA" id="ARBA00023317"/>
    </source>
</evidence>
<comment type="catalytic activity">
    <reaction evidence="11">
        <text>a 1,2-diacyl-sn-glycero-3-phospho-L-serine + H(+) = a 1,2-diacyl-sn-glycero-3-phosphoethanolamine + CO2</text>
        <dbReference type="Rhea" id="RHEA:20828"/>
        <dbReference type="ChEBI" id="CHEBI:15378"/>
        <dbReference type="ChEBI" id="CHEBI:16526"/>
        <dbReference type="ChEBI" id="CHEBI:57262"/>
        <dbReference type="ChEBI" id="CHEBI:64612"/>
        <dbReference type="EC" id="4.1.1.65"/>
    </reaction>
</comment>
<keyword evidence="9 11" id="KW-1208">Phospholipid metabolism</keyword>
<evidence type="ECO:0000256" key="5">
    <source>
        <dbReference type="ARBA" id="ARBA00023136"/>
    </source>
</evidence>
<dbReference type="Proteomes" id="UP001596337">
    <property type="component" value="Unassembled WGS sequence"/>
</dbReference>